<dbReference type="AlphaFoldDB" id="A0A0R2QFX9"/>
<sequence>MNNSAGNDDHEFVTYSEFRGFVTETRTGFVHLESKIDWLQSTMNIRFEAIDKRFDDFTANINKRFDDHTANINKRFEEFTANINKRFDDHTANINKRFEEFTANINKRFDDLNKRFDDSNAKSHREFVGIMLGFLSINLVIIGSVVGLIAKTG</sequence>
<organism evidence="2 3">
    <name type="scientific">Acidimicrobiia bacterium BACL6 MAG-120924-bin43</name>
    <dbReference type="NCBI Taxonomy" id="1655583"/>
    <lineage>
        <taxon>Bacteria</taxon>
        <taxon>Bacillati</taxon>
        <taxon>Actinomycetota</taxon>
        <taxon>Acidimicrobiia</taxon>
        <taxon>acIV cluster</taxon>
    </lineage>
</organism>
<protein>
    <submittedName>
        <fullName evidence="2">Uncharacterized protein</fullName>
    </submittedName>
</protein>
<dbReference type="Gene3D" id="1.20.120.20">
    <property type="entry name" value="Apolipoprotein"/>
    <property type="match status" value="1"/>
</dbReference>
<evidence type="ECO:0000313" key="3">
    <source>
        <dbReference type="Proteomes" id="UP000051017"/>
    </source>
</evidence>
<comment type="caution">
    <text evidence="2">The sequence shown here is derived from an EMBL/GenBank/DDBJ whole genome shotgun (WGS) entry which is preliminary data.</text>
</comment>
<name>A0A0R2QFX9_9ACTN</name>
<reference evidence="2 3" key="1">
    <citation type="submission" date="2015-10" db="EMBL/GenBank/DDBJ databases">
        <title>Metagenome-Assembled Genomes uncover a global brackish microbiome.</title>
        <authorList>
            <person name="Hugerth L.W."/>
            <person name="Larsson J."/>
            <person name="Alneberg J."/>
            <person name="Lindh M.V."/>
            <person name="Legrand C."/>
            <person name="Pinhassi J."/>
            <person name="Andersson A.F."/>
        </authorList>
    </citation>
    <scope>NUCLEOTIDE SEQUENCE [LARGE SCALE GENOMIC DNA]</scope>
    <source>
        <strain evidence="2">BACL6 MAG-120924-bin43</strain>
    </source>
</reference>
<proteinExistence type="predicted"/>
<dbReference type="Proteomes" id="UP000051017">
    <property type="component" value="Unassembled WGS sequence"/>
</dbReference>
<feature type="transmembrane region" description="Helical" evidence="1">
    <location>
        <begin position="127"/>
        <end position="150"/>
    </location>
</feature>
<dbReference type="EMBL" id="LIBJ01000116">
    <property type="protein sequence ID" value="KRO48043.1"/>
    <property type="molecule type" value="Genomic_DNA"/>
</dbReference>
<keyword evidence="1" id="KW-0812">Transmembrane</keyword>
<accession>A0A0R2QFX9</accession>
<keyword evidence="1" id="KW-0472">Membrane</keyword>
<evidence type="ECO:0000313" key="2">
    <source>
        <dbReference type="EMBL" id="KRO48043.1"/>
    </source>
</evidence>
<gene>
    <name evidence="2" type="ORF">ABR75_07860</name>
</gene>
<keyword evidence="1" id="KW-1133">Transmembrane helix</keyword>
<evidence type="ECO:0000256" key="1">
    <source>
        <dbReference type="SAM" id="Phobius"/>
    </source>
</evidence>